<reference evidence="2 3" key="1">
    <citation type="submission" date="2022-04" db="EMBL/GenBank/DDBJ databases">
        <title>The arsenic-methylating capacity of Chitinophaga filiformis YT5 during chitin decomposition.</title>
        <authorList>
            <person name="Chen G."/>
            <person name="Liang Y."/>
        </authorList>
    </citation>
    <scope>NUCLEOTIDE SEQUENCE [LARGE SCALE GENOMIC DNA]</scope>
    <source>
        <strain evidence="2 3">YT5</strain>
    </source>
</reference>
<keyword evidence="1" id="KW-0732">Signal</keyword>
<dbReference type="Proteomes" id="UP000830198">
    <property type="component" value="Chromosome"/>
</dbReference>
<gene>
    <name evidence="2" type="ORF">MYF79_21190</name>
</gene>
<evidence type="ECO:0000313" key="2">
    <source>
        <dbReference type="EMBL" id="UPK67462.1"/>
    </source>
</evidence>
<evidence type="ECO:0000256" key="1">
    <source>
        <dbReference type="SAM" id="SignalP"/>
    </source>
</evidence>
<keyword evidence="3" id="KW-1185">Reference proteome</keyword>
<organism evidence="2 3">
    <name type="scientific">Chitinophaga filiformis</name>
    <name type="common">Myxococcus filiformis</name>
    <name type="synonym">Flexibacter filiformis</name>
    <dbReference type="NCBI Taxonomy" id="104663"/>
    <lineage>
        <taxon>Bacteria</taxon>
        <taxon>Pseudomonadati</taxon>
        <taxon>Bacteroidota</taxon>
        <taxon>Chitinophagia</taxon>
        <taxon>Chitinophagales</taxon>
        <taxon>Chitinophagaceae</taxon>
        <taxon>Chitinophaga</taxon>
    </lineage>
</organism>
<name>A0ABY4HUI9_CHIFI</name>
<protein>
    <recommendedName>
        <fullName evidence="4">Lipocalin-like domain-containing protein</fullName>
    </recommendedName>
</protein>
<proteinExistence type="predicted"/>
<feature type="signal peptide" evidence="1">
    <location>
        <begin position="1"/>
        <end position="20"/>
    </location>
</feature>
<feature type="chain" id="PRO_5046957962" description="Lipocalin-like domain-containing protein" evidence="1">
    <location>
        <begin position="21"/>
        <end position="156"/>
    </location>
</feature>
<evidence type="ECO:0000313" key="3">
    <source>
        <dbReference type="Proteomes" id="UP000830198"/>
    </source>
</evidence>
<sequence length="156" mass="17152">MKRILALLIAMTGITGIAIAQQSASDSVAILGDWNIYSIEAEIYSQKDGVLIEKMSVDPRAEVGQLKMGIPDGIRITKDSCFLRGREAFSGSYDIVRGGLLRIRQMINPGLPAIMKTYQYTVAPGSLTLTPPSVYYQDATRGKAVKVIYQCGYRRD</sequence>
<accession>A0ABY4HUI9</accession>
<evidence type="ECO:0008006" key="4">
    <source>
        <dbReference type="Google" id="ProtNLM"/>
    </source>
</evidence>
<dbReference type="RefSeq" id="WP_247809841.1">
    <property type="nucleotide sequence ID" value="NZ_CP095855.1"/>
</dbReference>
<dbReference type="EMBL" id="CP095855">
    <property type="protein sequence ID" value="UPK67462.1"/>
    <property type="molecule type" value="Genomic_DNA"/>
</dbReference>